<dbReference type="PATRIC" id="fig|1121015.4.peg.1634"/>
<gene>
    <name evidence="1" type="ORF">N789_10775</name>
</gene>
<dbReference type="eggNOG" id="ENOG5033EW5">
    <property type="taxonomic scope" value="Bacteria"/>
</dbReference>
<dbReference type="Proteomes" id="UP000029385">
    <property type="component" value="Unassembled WGS sequence"/>
</dbReference>
<name>A0A091AUW0_9GAMM</name>
<keyword evidence="2" id="KW-1185">Reference proteome</keyword>
<protein>
    <submittedName>
        <fullName evidence="1">Uncharacterized protein</fullName>
    </submittedName>
</protein>
<organism evidence="1 2">
    <name type="scientific">Arenimonas oryziterrae DSM 21050 = YC6267</name>
    <dbReference type="NCBI Taxonomy" id="1121015"/>
    <lineage>
        <taxon>Bacteria</taxon>
        <taxon>Pseudomonadati</taxon>
        <taxon>Pseudomonadota</taxon>
        <taxon>Gammaproteobacteria</taxon>
        <taxon>Lysobacterales</taxon>
        <taxon>Lysobacteraceae</taxon>
        <taxon>Arenimonas</taxon>
    </lineage>
</organism>
<dbReference type="EMBL" id="AVCI01000006">
    <property type="protein sequence ID" value="KFN43037.1"/>
    <property type="molecule type" value="Genomic_DNA"/>
</dbReference>
<dbReference type="STRING" id="1121015.GCA_000420545_02386"/>
<reference evidence="1 2" key="1">
    <citation type="submission" date="2013-09" db="EMBL/GenBank/DDBJ databases">
        <title>Genome sequencing of Arenimonas oryziterrae.</title>
        <authorList>
            <person name="Chen F."/>
            <person name="Wang G."/>
        </authorList>
    </citation>
    <scope>NUCLEOTIDE SEQUENCE [LARGE SCALE GENOMIC DNA]</scope>
    <source>
        <strain evidence="1 2">YC6267</strain>
    </source>
</reference>
<comment type="caution">
    <text evidence="1">The sequence shown here is derived from an EMBL/GenBank/DDBJ whole genome shotgun (WGS) entry which is preliminary data.</text>
</comment>
<accession>A0A091AUW0</accession>
<evidence type="ECO:0000313" key="1">
    <source>
        <dbReference type="EMBL" id="KFN43037.1"/>
    </source>
</evidence>
<sequence length="147" mass="17049">MRNPDEFVYVNQDGSVRELTPDERQYLAEDFEPGDGARPYIKCFFSSRNGWGSLSGFLPRKRVPRKHLIEPANPDYRPVEVDTLRQHIADGRLVGDLVTENVDGSVTVAPNPHISRQERFDRLRKLQLSREREREKLARHPDTAREP</sequence>
<proteinExistence type="predicted"/>
<evidence type="ECO:0000313" key="2">
    <source>
        <dbReference type="Proteomes" id="UP000029385"/>
    </source>
</evidence>
<dbReference type="AlphaFoldDB" id="A0A091AUW0"/>